<evidence type="ECO:0000259" key="2">
    <source>
        <dbReference type="Pfam" id="PF10030"/>
    </source>
</evidence>
<dbReference type="Pfam" id="PF10030">
    <property type="entry name" value="DUF2272"/>
    <property type="match status" value="1"/>
</dbReference>
<dbReference type="AlphaFoldDB" id="A0A2A5CG97"/>
<organism evidence="3 4">
    <name type="scientific">SAR86 cluster bacterium</name>
    <dbReference type="NCBI Taxonomy" id="2030880"/>
    <lineage>
        <taxon>Bacteria</taxon>
        <taxon>Pseudomonadati</taxon>
        <taxon>Pseudomonadota</taxon>
        <taxon>Gammaproteobacteria</taxon>
        <taxon>SAR86 cluster</taxon>
    </lineage>
</organism>
<feature type="domain" description="DUF2272" evidence="2">
    <location>
        <begin position="124"/>
        <end position="278"/>
    </location>
</feature>
<dbReference type="EMBL" id="NVWI01000002">
    <property type="protein sequence ID" value="PCJ42792.1"/>
    <property type="molecule type" value="Genomic_DNA"/>
</dbReference>
<sequence>MKNNLKLSISFLLFLPLSIQIQAQQLTAYERLPAEVLAVNPPSSRVSGEPGEMQIVDRSCSSLPRAEVRRRMVDIAVQEWAYFGLSVEDMTSINESELSPRDANGRRRYSRPGFEEAARVADSIAGYWSAAPDSSWILAKQNQNWQRDGLGARWRDFWSAAFVSWVACESGLGEMNEFSRAIAHHTYIDQAILARDGIGSSAAYIAFDVGEAEINPGDLLCRGSRPEYSNLEQRRGHLGEGARTHCDIVVAVDEAAGEIKAIGGNVKASVRLKIFPASKDIGDYFSPAPYAGRQIFAHLQLQADPIEENALNNSPTLQNLESLLSTIIPNRTLASRSSN</sequence>
<dbReference type="InterPro" id="IPR019262">
    <property type="entry name" value="DUF2272"/>
</dbReference>
<dbReference type="Proteomes" id="UP000228987">
    <property type="component" value="Unassembled WGS sequence"/>
</dbReference>
<evidence type="ECO:0000256" key="1">
    <source>
        <dbReference type="SAM" id="SignalP"/>
    </source>
</evidence>
<feature type="chain" id="PRO_5012336656" description="DUF2272 domain-containing protein" evidence="1">
    <location>
        <begin position="24"/>
        <end position="339"/>
    </location>
</feature>
<feature type="signal peptide" evidence="1">
    <location>
        <begin position="1"/>
        <end position="23"/>
    </location>
</feature>
<name>A0A2A5CG97_9GAMM</name>
<evidence type="ECO:0000313" key="3">
    <source>
        <dbReference type="EMBL" id="PCJ42792.1"/>
    </source>
</evidence>
<accession>A0A2A5CG97</accession>
<gene>
    <name evidence="3" type="ORF">COA71_04630</name>
</gene>
<evidence type="ECO:0000313" key="4">
    <source>
        <dbReference type="Proteomes" id="UP000228987"/>
    </source>
</evidence>
<keyword evidence="1" id="KW-0732">Signal</keyword>
<reference evidence="4" key="1">
    <citation type="submission" date="2017-08" db="EMBL/GenBank/DDBJ databases">
        <title>A dynamic microbial community with high functional redundancy inhabits the cold, oxic subseafloor aquifer.</title>
        <authorList>
            <person name="Tully B.J."/>
            <person name="Wheat C.G."/>
            <person name="Glazer B.T."/>
            <person name="Huber J.A."/>
        </authorList>
    </citation>
    <scope>NUCLEOTIDE SEQUENCE [LARGE SCALE GENOMIC DNA]</scope>
</reference>
<protein>
    <recommendedName>
        <fullName evidence="2">DUF2272 domain-containing protein</fullName>
    </recommendedName>
</protein>
<comment type="caution">
    <text evidence="3">The sequence shown here is derived from an EMBL/GenBank/DDBJ whole genome shotgun (WGS) entry which is preliminary data.</text>
</comment>
<proteinExistence type="predicted"/>